<evidence type="ECO:0000313" key="1">
    <source>
        <dbReference type="EMBL" id="KAJ8753347.1"/>
    </source>
</evidence>
<organism evidence="1 2">
    <name type="scientific">Erythroxylum novogranatense</name>
    <dbReference type="NCBI Taxonomy" id="1862640"/>
    <lineage>
        <taxon>Eukaryota</taxon>
        <taxon>Viridiplantae</taxon>
        <taxon>Streptophyta</taxon>
        <taxon>Embryophyta</taxon>
        <taxon>Tracheophyta</taxon>
        <taxon>Spermatophyta</taxon>
        <taxon>Magnoliopsida</taxon>
        <taxon>eudicotyledons</taxon>
        <taxon>Gunneridae</taxon>
        <taxon>Pentapetalae</taxon>
        <taxon>rosids</taxon>
        <taxon>fabids</taxon>
        <taxon>Malpighiales</taxon>
        <taxon>Erythroxylaceae</taxon>
        <taxon>Erythroxylum</taxon>
    </lineage>
</organism>
<evidence type="ECO:0000313" key="2">
    <source>
        <dbReference type="Proteomes" id="UP001159364"/>
    </source>
</evidence>
<dbReference type="PANTHER" id="PTHR33116:SF86">
    <property type="entry name" value="REVERSE TRANSCRIPTASE DOMAIN-CONTAINING PROTEIN"/>
    <property type="match status" value="1"/>
</dbReference>
<dbReference type="EMBL" id="JAIWQS010000010">
    <property type="protein sequence ID" value="KAJ8753347.1"/>
    <property type="molecule type" value="Genomic_DNA"/>
</dbReference>
<dbReference type="Proteomes" id="UP001159364">
    <property type="component" value="Linkage Group LG10"/>
</dbReference>
<gene>
    <name evidence="1" type="ORF">K2173_019746</name>
</gene>
<accession>A0AAV8SM68</accession>
<name>A0AAV8SM68_9ROSI</name>
<dbReference type="PANTHER" id="PTHR33116">
    <property type="entry name" value="REVERSE TRANSCRIPTASE ZINC-BINDING DOMAIN-CONTAINING PROTEIN-RELATED-RELATED"/>
    <property type="match status" value="1"/>
</dbReference>
<protein>
    <recommendedName>
        <fullName evidence="3">Reverse transcriptase</fullName>
    </recommendedName>
</protein>
<reference evidence="1 2" key="1">
    <citation type="submission" date="2021-09" db="EMBL/GenBank/DDBJ databases">
        <title>Genomic insights and catalytic innovation underlie evolution of tropane alkaloids biosynthesis.</title>
        <authorList>
            <person name="Wang Y.-J."/>
            <person name="Tian T."/>
            <person name="Huang J.-P."/>
            <person name="Huang S.-X."/>
        </authorList>
    </citation>
    <scope>NUCLEOTIDE SEQUENCE [LARGE SCALE GENOMIC DNA]</scope>
    <source>
        <strain evidence="1">KIB-2018</strain>
        <tissue evidence="1">Leaf</tissue>
    </source>
</reference>
<comment type="caution">
    <text evidence="1">The sequence shown here is derived from an EMBL/GenBank/DDBJ whole genome shotgun (WGS) entry which is preliminary data.</text>
</comment>
<sequence>MVCVTTVRYSVALNGSEIGPIIPKRGLRQGDSLFPYLYILCAEGQNIKRILALYEAASGQAINYQKSCIMFSSNTKQDDRTAVESILGVNTPLDHGRYLGLPSLIGRQKKQVFSFIKDGLSKCIMSWKNKLLSRPGKEVVLKTVTQALPVYCMSIFLLPRGTCEELQKLMTSF</sequence>
<proteinExistence type="predicted"/>
<dbReference type="AlphaFoldDB" id="A0AAV8SM68"/>
<keyword evidence="2" id="KW-1185">Reference proteome</keyword>
<evidence type="ECO:0008006" key="3">
    <source>
        <dbReference type="Google" id="ProtNLM"/>
    </source>
</evidence>